<evidence type="ECO:0000313" key="3">
    <source>
        <dbReference type="EMBL" id="SVA05255.1"/>
    </source>
</evidence>
<proteinExistence type="inferred from homology"/>
<dbReference type="SUPFAM" id="SSF51735">
    <property type="entry name" value="NAD(P)-binding Rossmann-fold domains"/>
    <property type="match status" value="1"/>
</dbReference>
<dbReference type="PANTHER" id="PTHR43000">
    <property type="entry name" value="DTDP-D-GLUCOSE 4,6-DEHYDRATASE-RELATED"/>
    <property type="match status" value="1"/>
</dbReference>
<sequence length="357" mass="40906">METVIITGSSGLIGSEAVRFFSERGMRVIGVDNDMRKKFFGDEASTEWNRMQLEDEFPDFLHYSLDIRSEQEMGGLFGEYEKEINLVIHAAAQPSHDWAAKDPIKDFSVNANGTLVLLEMVRKFCPEAVFIHLSTNKVYGDIANTLPFEELETRWELNPSHQFYKNGIDESMSIDGSNHSLFGVSKAAGDLLVQEYGRYFGLKTACFRGGCLTGSAHSGTELHGFLSYLMICTMQKKPYTVFGYKGKQVRDNIHSIDLVRALYHFYKNPKVAKVYNIGGGRYSNSSMLEAIKMCEDISGNTLLWDYEDKNRFGDHIWWVSDVSRFKADYPDWNYQYNMEEIMREIFEGLRQRLNMGS</sequence>
<gene>
    <name evidence="3" type="ORF">METZ01_LOCUS58109</name>
</gene>
<dbReference type="Gene3D" id="3.40.50.720">
    <property type="entry name" value="NAD(P)-binding Rossmann-like Domain"/>
    <property type="match status" value="1"/>
</dbReference>
<comment type="similarity">
    <text evidence="1">Belongs to the NAD(P)-dependent epimerase/dehydratase family.</text>
</comment>
<organism evidence="3">
    <name type="scientific">marine metagenome</name>
    <dbReference type="NCBI Taxonomy" id="408172"/>
    <lineage>
        <taxon>unclassified sequences</taxon>
        <taxon>metagenomes</taxon>
        <taxon>ecological metagenomes</taxon>
    </lineage>
</organism>
<dbReference type="CDD" id="cd05258">
    <property type="entry name" value="CDP_TE_SDR_e"/>
    <property type="match status" value="1"/>
</dbReference>
<name>A0A381SMJ8_9ZZZZ</name>
<dbReference type="Pfam" id="PF01370">
    <property type="entry name" value="Epimerase"/>
    <property type="match status" value="1"/>
</dbReference>
<feature type="domain" description="NAD-dependent epimerase/dehydratase" evidence="2">
    <location>
        <begin position="4"/>
        <end position="278"/>
    </location>
</feature>
<dbReference type="InterPro" id="IPR036291">
    <property type="entry name" value="NAD(P)-bd_dom_sf"/>
</dbReference>
<protein>
    <recommendedName>
        <fullName evidence="2">NAD-dependent epimerase/dehydratase domain-containing protein</fullName>
    </recommendedName>
</protein>
<reference evidence="3" key="1">
    <citation type="submission" date="2018-05" db="EMBL/GenBank/DDBJ databases">
        <authorList>
            <person name="Lanie J.A."/>
            <person name="Ng W.-L."/>
            <person name="Kazmierczak K.M."/>
            <person name="Andrzejewski T.M."/>
            <person name="Davidsen T.M."/>
            <person name="Wayne K.J."/>
            <person name="Tettelin H."/>
            <person name="Glass J.I."/>
            <person name="Rusch D."/>
            <person name="Podicherti R."/>
            <person name="Tsui H.-C.T."/>
            <person name="Winkler M.E."/>
        </authorList>
    </citation>
    <scope>NUCLEOTIDE SEQUENCE</scope>
</reference>
<evidence type="ECO:0000256" key="1">
    <source>
        <dbReference type="ARBA" id="ARBA00007637"/>
    </source>
</evidence>
<dbReference type="AlphaFoldDB" id="A0A381SMJ8"/>
<evidence type="ECO:0000259" key="2">
    <source>
        <dbReference type="Pfam" id="PF01370"/>
    </source>
</evidence>
<dbReference type="InterPro" id="IPR001509">
    <property type="entry name" value="Epimerase_deHydtase"/>
</dbReference>
<accession>A0A381SMJ8</accession>
<dbReference type="EMBL" id="UINC01003318">
    <property type="protein sequence ID" value="SVA05255.1"/>
    <property type="molecule type" value="Genomic_DNA"/>
</dbReference>